<keyword evidence="2" id="KW-0175">Coiled coil</keyword>
<reference evidence="5" key="2">
    <citation type="submission" date="2022-01" db="EMBL/GenBank/DDBJ databases">
        <authorList>
            <person name="Yamashiro T."/>
            <person name="Shiraishi A."/>
            <person name="Satake H."/>
            <person name="Nakayama K."/>
        </authorList>
    </citation>
    <scope>NUCLEOTIDE SEQUENCE</scope>
</reference>
<evidence type="ECO:0000313" key="6">
    <source>
        <dbReference type="Proteomes" id="UP001151760"/>
    </source>
</evidence>
<keyword evidence="1" id="KW-0479">Metal-binding</keyword>
<keyword evidence="1" id="KW-0862">Zinc</keyword>
<feature type="region of interest" description="Disordered" evidence="3">
    <location>
        <begin position="352"/>
        <end position="387"/>
    </location>
</feature>
<dbReference type="PANTHER" id="PTHR33067:SF35">
    <property type="entry name" value="ASPARTIC PEPTIDASE DDI1-TYPE DOMAIN-CONTAINING PROTEIN"/>
    <property type="match status" value="1"/>
</dbReference>
<dbReference type="PANTHER" id="PTHR33067">
    <property type="entry name" value="RNA-DIRECTED DNA POLYMERASE-RELATED"/>
    <property type="match status" value="1"/>
</dbReference>
<evidence type="ECO:0000256" key="2">
    <source>
        <dbReference type="SAM" id="Coils"/>
    </source>
</evidence>
<comment type="caution">
    <text evidence="5">The sequence shown here is derived from an EMBL/GenBank/DDBJ whole genome shotgun (WGS) entry which is preliminary data.</text>
</comment>
<dbReference type="Pfam" id="PF14223">
    <property type="entry name" value="Retrotran_gag_2"/>
    <property type="match status" value="1"/>
</dbReference>
<organism evidence="5 6">
    <name type="scientific">Tanacetum coccineum</name>
    <dbReference type="NCBI Taxonomy" id="301880"/>
    <lineage>
        <taxon>Eukaryota</taxon>
        <taxon>Viridiplantae</taxon>
        <taxon>Streptophyta</taxon>
        <taxon>Embryophyta</taxon>
        <taxon>Tracheophyta</taxon>
        <taxon>Spermatophyta</taxon>
        <taxon>Magnoliopsida</taxon>
        <taxon>eudicotyledons</taxon>
        <taxon>Gunneridae</taxon>
        <taxon>Pentapetalae</taxon>
        <taxon>asterids</taxon>
        <taxon>campanulids</taxon>
        <taxon>Asterales</taxon>
        <taxon>Asteraceae</taxon>
        <taxon>Asteroideae</taxon>
        <taxon>Anthemideae</taxon>
        <taxon>Anthemidinae</taxon>
        <taxon>Tanacetum</taxon>
    </lineage>
</organism>
<evidence type="ECO:0000259" key="4">
    <source>
        <dbReference type="PROSITE" id="PS50158"/>
    </source>
</evidence>
<evidence type="ECO:0000313" key="5">
    <source>
        <dbReference type="EMBL" id="GJS97608.1"/>
    </source>
</evidence>
<reference evidence="5" key="1">
    <citation type="journal article" date="2022" name="Int. J. Mol. Sci.">
        <title>Draft Genome of Tanacetum Coccineum: Genomic Comparison of Closely Related Tanacetum-Family Plants.</title>
        <authorList>
            <person name="Yamashiro T."/>
            <person name="Shiraishi A."/>
            <person name="Nakayama K."/>
            <person name="Satake H."/>
        </authorList>
    </citation>
    <scope>NUCLEOTIDE SEQUENCE</scope>
</reference>
<dbReference type="SMART" id="SM00343">
    <property type="entry name" value="ZnF_C2HC"/>
    <property type="match status" value="1"/>
</dbReference>
<dbReference type="InterPro" id="IPR001878">
    <property type="entry name" value="Znf_CCHC"/>
</dbReference>
<evidence type="ECO:0000256" key="1">
    <source>
        <dbReference type="PROSITE-ProRule" id="PRU00047"/>
    </source>
</evidence>
<name>A0ABQ5A985_9ASTR</name>
<feature type="compositionally biased region" description="Polar residues" evidence="3">
    <location>
        <begin position="363"/>
        <end position="387"/>
    </location>
</feature>
<evidence type="ECO:0000256" key="3">
    <source>
        <dbReference type="SAM" id="MobiDB-lite"/>
    </source>
</evidence>
<accession>A0ABQ5A985</accession>
<feature type="coiled-coil region" evidence="2">
    <location>
        <begin position="551"/>
        <end position="585"/>
    </location>
</feature>
<dbReference type="Gene3D" id="4.10.60.10">
    <property type="entry name" value="Zinc finger, CCHC-type"/>
    <property type="match status" value="1"/>
</dbReference>
<sequence>MIARMRLTKPKRKKNRLLPSKMEEHYAKLIDMIKEVRINVPLVDVLAGMPNYEKFLKDLVSNKSKMEQIYVALLNEECSVIIQNKLPPKLGDPGRFLIPCTLVNSVECLALADLGASINLMPYSFTSRKINETSLDKEFKEFMAVDVEDIPEQEKEVDDNFEILPLEKLTIKNSIQEPPTVGGERCEVGCGVGAVRSGWWWRLGVVGWWVWRKSTLLLAIPDEHLLKFHGIKDAKTLWEAIKTRFGGNKESKKMQKTILKQQYENFTASRSEGLDKTYDRFQKLISQLEIHGEVISQEDANLKLLRSLPLAWNNIALIMRNKSDLDTMSMDDLYNNLKVYEAEIKSQSSSSSNSQNVAFVSSENTSSTNEAVNTAHEVSTANSQGQASSSSYADDVMFSFFVSQSNSQQLDNEDLEQIDTDDLEEMDLKWQVAMLTMRVKRFLKKTGRNLNFNGKETVGFDKTKVECYNCHRRGHFARECRAPRNQGNRNGDVPRRIVPVETPANALVVQDGIGGYDWSFQAEEGPTDFALMAHLSSGSSSLNSKVRDNSITELKNLLAEVLREKDDLKLKLEKFETSSKKLTDLLNSQISVNNKTGIGFDSQMNENELHDCHLNESEVFESASDSSVNEIEEENNQVNDRFKKVEGYHAVPPPYTGNYMPSRPDLYFAGLDDSVYKTIKDSLEQPKDVRPSAPIIEEWESDSDDDCVIRPSFEQNKPSYAKINFVKSDKNTRKSVIEQHTYRQAENLRKSQSPRVDKRNWNGIMTQKLGNKVPFTQHKIVEKLVLNNKGRVTGQREIRPVWNNAQRVNHQNKFTHPHPKMNFVPTVVVTKLGQVPVNVAKQSSPRAATSISNAMPVNTAAPKSKVNDALPKTYSNFKAHSPIRRTFNQKSAAKTNNLNEKVKTARVNNVTTARPKAVVSTAEGKRENAIKSSACWIWRPTGKVIDHISKDSRSYMPKRFNYVNPQGRLKHMTRNKSYLSDYQEIDGGSVAFAGSTKGGKITRKGKIRIGKLNFEDVYFVKELKFNLFSVSQMCDKKNSVLFTKTECLVLSPDFKLLDESQVLLKVPRQNNMYSFDLKNVVPLGGETLLEAYLQSFLKMTILVLLVRRERNTKPLSLKDAVADDAGKKTNEKPAHEGKRNCQEKEGGASNKENDQHVQDFRAELDNFSCFNRQIGYANCTNRNSTVGQYVNFDGPVLTLPVKILICSAFDDEDVGAEHDLNKSWKSHEYDDRILDEFYKGAHFLLRIASITEGGWNLHLAKTKTRIGVDTALHKLNTASINFGKLLLQSTLENGDIGITAIIDGKVKVVSEASIRRHLKLEDSDAINTLPTSEIFK</sequence>
<dbReference type="PROSITE" id="PS50158">
    <property type="entry name" value="ZF_CCHC"/>
    <property type="match status" value="1"/>
</dbReference>
<dbReference type="InterPro" id="IPR054722">
    <property type="entry name" value="PolX-like_BBD"/>
</dbReference>
<dbReference type="SUPFAM" id="SSF57756">
    <property type="entry name" value="Retrovirus zinc finger-like domains"/>
    <property type="match status" value="1"/>
</dbReference>
<feature type="domain" description="CCHC-type" evidence="4">
    <location>
        <begin position="467"/>
        <end position="481"/>
    </location>
</feature>
<feature type="compositionally biased region" description="Low complexity" evidence="3">
    <location>
        <begin position="352"/>
        <end position="362"/>
    </location>
</feature>
<keyword evidence="6" id="KW-1185">Reference proteome</keyword>
<dbReference type="EMBL" id="BQNB010011977">
    <property type="protein sequence ID" value="GJS97608.1"/>
    <property type="molecule type" value="Genomic_DNA"/>
</dbReference>
<feature type="compositionally biased region" description="Basic and acidic residues" evidence="3">
    <location>
        <begin position="1120"/>
        <end position="1152"/>
    </location>
</feature>
<protein>
    <submittedName>
        <fullName evidence="5">Ribonuclease H-like domain-containing protein</fullName>
    </submittedName>
</protein>
<gene>
    <name evidence="5" type="ORF">Tco_0804576</name>
</gene>
<dbReference type="Pfam" id="PF22936">
    <property type="entry name" value="Pol_BBD"/>
    <property type="match status" value="1"/>
</dbReference>
<dbReference type="InterPro" id="IPR036875">
    <property type="entry name" value="Znf_CCHC_sf"/>
</dbReference>
<feature type="region of interest" description="Disordered" evidence="3">
    <location>
        <begin position="1117"/>
        <end position="1152"/>
    </location>
</feature>
<proteinExistence type="predicted"/>
<dbReference type="Proteomes" id="UP001151760">
    <property type="component" value="Unassembled WGS sequence"/>
</dbReference>
<keyword evidence="1" id="KW-0863">Zinc-finger</keyword>